<protein>
    <recommendedName>
        <fullName evidence="11">RagB/SusD family nutrient uptake outer membrane protein</fullName>
    </recommendedName>
</protein>
<keyword evidence="10" id="KW-1185">Reference proteome</keyword>
<feature type="signal peptide" evidence="6">
    <location>
        <begin position="1"/>
        <end position="22"/>
    </location>
</feature>
<dbReference type="GO" id="GO:0009279">
    <property type="term" value="C:cell outer membrane"/>
    <property type="evidence" value="ECO:0007669"/>
    <property type="project" value="UniProtKB-SubCell"/>
</dbReference>
<dbReference type="InterPro" id="IPR012944">
    <property type="entry name" value="SusD_RagB_dom"/>
</dbReference>
<proteinExistence type="inferred from homology"/>
<keyword evidence="5" id="KW-0998">Cell outer membrane</keyword>
<dbReference type="Proteomes" id="UP000033121">
    <property type="component" value="Unassembled WGS sequence"/>
</dbReference>
<comment type="subcellular location">
    <subcellularLocation>
        <location evidence="1">Cell outer membrane</location>
    </subcellularLocation>
</comment>
<reference evidence="9 10" key="1">
    <citation type="submission" date="2015-04" db="EMBL/GenBank/DDBJ databases">
        <title>Whole genome shotgun sequence of Flavihumibacter petaseus NBRC 106054.</title>
        <authorList>
            <person name="Miyazawa S."/>
            <person name="Hosoyama A."/>
            <person name="Hashimoto M."/>
            <person name="Noguchi M."/>
            <person name="Tsuchikane K."/>
            <person name="Ohji S."/>
            <person name="Yamazoe A."/>
            <person name="Ichikawa N."/>
            <person name="Kimura A."/>
            <person name="Fujita N."/>
        </authorList>
    </citation>
    <scope>NUCLEOTIDE SEQUENCE [LARGE SCALE GENOMIC DNA]</scope>
    <source>
        <strain evidence="9 10">NBRC 106054</strain>
    </source>
</reference>
<evidence type="ECO:0000259" key="8">
    <source>
        <dbReference type="Pfam" id="PF14322"/>
    </source>
</evidence>
<evidence type="ECO:0008006" key="11">
    <source>
        <dbReference type="Google" id="ProtNLM"/>
    </source>
</evidence>
<name>A0A0E9N0P0_9BACT</name>
<evidence type="ECO:0000256" key="3">
    <source>
        <dbReference type="ARBA" id="ARBA00022729"/>
    </source>
</evidence>
<dbReference type="Gene3D" id="1.25.40.390">
    <property type="match status" value="1"/>
</dbReference>
<dbReference type="RefSeq" id="WP_052955732.1">
    <property type="nucleotide sequence ID" value="NZ_BBWV01000002.1"/>
</dbReference>
<dbReference type="OrthoDB" id="9783641at2"/>
<evidence type="ECO:0000259" key="7">
    <source>
        <dbReference type="Pfam" id="PF07980"/>
    </source>
</evidence>
<evidence type="ECO:0000313" key="9">
    <source>
        <dbReference type="EMBL" id="GAO43353.1"/>
    </source>
</evidence>
<feature type="domain" description="SusD-like N-terminal" evidence="8">
    <location>
        <begin position="26"/>
        <end position="224"/>
    </location>
</feature>
<comment type="similarity">
    <text evidence="2">Belongs to the SusD family.</text>
</comment>
<dbReference type="Pfam" id="PF07980">
    <property type="entry name" value="SusD_RagB"/>
    <property type="match status" value="1"/>
</dbReference>
<evidence type="ECO:0000256" key="1">
    <source>
        <dbReference type="ARBA" id="ARBA00004442"/>
    </source>
</evidence>
<feature type="domain" description="RagB/SusD" evidence="7">
    <location>
        <begin position="269"/>
        <end position="542"/>
    </location>
</feature>
<evidence type="ECO:0000256" key="6">
    <source>
        <dbReference type="SAM" id="SignalP"/>
    </source>
</evidence>
<dbReference type="AlphaFoldDB" id="A0A0E9N0P0"/>
<accession>A0A0E9N0P0</accession>
<dbReference type="STRING" id="1220578.FPE01S_02_04580"/>
<sequence length="545" mass="60861">MKSIITNTTFSLAMAAMLGLSACTKLDEKVYSVVPNQNFWNTPEQIAAGVAPAYANLSQIPSGEFQNLMEHSGDGQLTPARGADWLAAGQHIEMWTHTWHAETEAVVNTWPDLYRGISQINFILSIVNGLSPAPENLASINAELKTVRALYYYWAMDLYGNVPLVVDFNTNPNTVTNSPRKDVYDFVEKELLDNKAFLSTTVGATTYGRATRYLAFTVLAKLYLNSQVYVNTPRWAEARAMCDSVINSGKYTLMANFYDNFSENNTASTENIFVVPFDRANIGGNNIQMQTLHYNNGPNTGVPGGGWNGYCSNAEFYSNFDTTSTYSKRAGNTYRTFLDQRSGQYLIGQQFNEIITYPPNKDMLVASDDPSKKLVDVGTGKLLSFYPDVKEINNPADTFRLAGVRNIKFFPNKGVTTSMNNDFPLYRLADVLLMRAEASMRNGDASDDDLNAVNLVRSRAYNGDQTKLWTMAQLTLTNMLAERARELSWEDHRRTDIIRFGTFGNARVPAKAQDPADRHLEIFPIPLAEHQANPNLVQNPGYPPF</sequence>
<dbReference type="InterPro" id="IPR033985">
    <property type="entry name" value="SusD-like_N"/>
</dbReference>
<keyword evidence="4" id="KW-0472">Membrane</keyword>
<gene>
    <name evidence="9" type="ORF">FPE01S_02_04580</name>
</gene>
<organism evidence="9 10">
    <name type="scientific">Flavihumibacter petaseus NBRC 106054</name>
    <dbReference type="NCBI Taxonomy" id="1220578"/>
    <lineage>
        <taxon>Bacteria</taxon>
        <taxon>Pseudomonadati</taxon>
        <taxon>Bacteroidota</taxon>
        <taxon>Chitinophagia</taxon>
        <taxon>Chitinophagales</taxon>
        <taxon>Chitinophagaceae</taxon>
        <taxon>Flavihumibacter</taxon>
    </lineage>
</organism>
<evidence type="ECO:0000313" key="10">
    <source>
        <dbReference type="Proteomes" id="UP000033121"/>
    </source>
</evidence>
<evidence type="ECO:0000256" key="4">
    <source>
        <dbReference type="ARBA" id="ARBA00023136"/>
    </source>
</evidence>
<dbReference type="EMBL" id="BBWV01000002">
    <property type="protein sequence ID" value="GAO43353.1"/>
    <property type="molecule type" value="Genomic_DNA"/>
</dbReference>
<dbReference type="PROSITE" id="PS51257">
    <property type="entry name" value="PROKAR_LIPOPROTEIN"/>
    <property type="match status" value="1"/>
</dbReference>
<dbReference type="Pfam" id="PF14322">
    <property type="entry name" value="SusD-like_3"/>
    <property type="match status" value="1"/>
</dbReference>
<comment type="caution">
    <text evidence="9">The sequence shown here is derived from an EMBL/GenBank/DDBJ whole genome shotgun (WGS) entry which is preliminary data.</text>
</comment>
<evidence type="ECO:0000256" key="2">
    <source>
        <dbReference type="ARBA" id="ARBA00006275"/>
    </source>
</evidence>
<dbReference type="InterPro" id="IPR011990">
    <property type="entry name" value="TPR-like_helical_dom_sf"/>
</dbReference>
<feature type="chain" id="PRO_5002430124" description="RagB/SusD family nutrient uptake outer membrane protein" evidence="6">
    <location>
        <begin position="23"/>
        <end position="545"/>
    </location>
</feature>
<evidence type="ECO:0000256" key="5">
    <source>
        <dbReference type="ARBA" id="ARBA00023237"/>
    </source>
</evidence>
<keyword evidence="3 6" id="KW-0732">Signal</keyword>
<dbReference type="SUPFAM" id="SSF48452">
    <property type="entry name" value="TPR-like"/>
    <property type="match status" value="1"/>
</dbReference>